<feature type="non-terminal residue" evidence="1">
    <location>
        <position position="1"/>
    </location>
</feature>
<accession>A0A9N9EPX6</accession>
<dbReference type="OrthoDB" id="2437251at2759"/>
<evidence type="ECO:0000313" key="1">
    <source>
        <dbReference type="EMBL" id="CAG8686148.1"/>
    </source>
</evidence>
<comment type="caution">
    <text evidence="1">The sequence shown here is derived from an EMBL/GenBank/DDBJ whole genome shotgun (WGS) entry which is preliminary data.</text>
</comment>
<reference evidence="1" key="1">
    <citation type="submission" date="2021-06" db="EMBL/GenBank/DDBJ databases">
        <authorList>
            <person name="Kallberg Y."/>
            <person name="Tangrot J."/>
            <person name="Rosling A."/>
        </authorList>
    </citation>
    <scope>NUCLEOTIDE SEQUENCE</scope>
    <source>
        <strain evidence="1">IN212</strain>
    </source>
</reference>
<dbReference type="AlphaFoldDB" id="A0A9N9EPX6"/>
<keyword evidence="2" id="KW-1185">Reference proteome</keyword>
<dbReference type="EMBL" id="CAJVPZ010018330">
    <property type="protein sequence ID" value="CAG8686148.1"/>
    <property type="molecule type" value="Genomic_DNA"/>
</dbReference>
<organism evidence="1 2">
    <name type="scientific">Racocetra fulgida</name>
    <dbReference type="NCBI Taxonomy" id="60492"/>
    <lineage>
        <taxon>Eukaryota</taxon>
        <taxon>Fungi</taxon>
        <taxon>Fungi incertae sedis</taxon>
        <taxon>Mucoromycota</taxon>
        <taxon>Glomeromycotina</taxon>
        <taxon>Glomeromycetes</taxon>
        <taxon>Diversisporales</taxon>
        <taxon>Gigasporaceae</taxon>
        <taxon>Racocetra</taxon>
    </lineage>
</organism>
<proteinExistence type="predicted"/>
<protein>
    <submittedName>
        <fullName evidence="1">4357_t:CDS:1</fullName>
    </submittedName>
</protein>
<gene>
    <name evidence="1" type="ORF">RFULGI_LOCUS9822</name>
</gene>
<dbReference type="Proteomes" id="UP000789396">
    <property type="component" value="Unassembled WGS sequence"/>
</dbReference>
<name>A0A9N9EPX6_9GLOM</name>
<sequence length="353" mass="40766">MSESSSSQVPTQSFETKKCSYCKKIKSKADFHHLRSDDPLYKHGTYNMCFEEHSKRRHEKKAKTDTYLNLTVPTIGISISNVTNTYQVDDSLEVYDDHEPTSEANPEFANAIQIEEIEKNITTTQDDEYNDLDLEDGSLDLKKVKESFAQLTKILILPLESGSGYYWNIHKLCLNLKRKAFTGCATAYLYCASCDDQIWQRQDNQEVKRGFKILTHFDNNFVHALGFITPLFSRIGVENITEIVIDSTFKTNQKQFELFVVNANCRGYSMPLAYLYLLVLHNPEVIYHYLEDGITTRIQVLKHFFFGLRQEGLLPSFVLLDKDAGEILAVGEAWFWKTNIQLCYWHLENAISK</sequence>
<evidence type="ECO:0000313" key="2">
    <source>
        <dbReference type="Proteomes" id="UP000789396"/>
    </source>
</evidence>